<reference evidence="3 4" key="1">
    <citation type="journal article" date="2019" name="Int. J. Syst. Evol. Microbiol.">
        <title>The Global Catalogue of Microorganisms (GCM) 10K type strain sequencing project: providing services to taxonomists for standard genome sequencing and annotation.</title>
        <authorList>
            <consortium name="The Broad Institute Genomics Platform"/>
            <consortium name="The Broad Institute Genome Sequencing Center for Infectious Disease"/>
            <person name="Wu L."/>
            <person name="Ma J."/>
        </authorList>
    </citation>
    <scope>NUCLEOTIDE SEQUENCE [LARGE SCALE GENOMIC DNA]</scope>
    <source>
        <strain evidence="3 4">JCM 6307</strain>
    </source>
</reference>
<dbReference type="Gene3D" id="3.30.565.10">
    <property type="entry name" value="Histidine kinase-like ATPase, C-terminal domain"/>
    <property type="match status" value="1"/>
</dbReference>
<sequence length="113" mass="12104">MREAVRAVAETWGLGGLADAAQLAVTELVANVARHAASPDCSVLLRAVQGGLYAEVGDTDPRPPVVREPDWDSESGRGMFLLAHTVDAWGVVPRRPVGKSVWFVLRDLSEGAR</sequence>
<keyword evidence="1" id="KW-0808">Transferase</keyword>
<organism evidence="3 4">
    <name type="scientific">Streptomyces thermolineatus</name>
    <dbReference type="NCBI Taxonomy" id="44033"/>
    <lineage>
        <taxon>Bacteria</taxon>
        <taxon>Bacillati</taxon>
        <taxon>Actinomycetota</taxon>
        <taxon>Actinomycetes</taxon>
        <taxon>Kitasatosporales</taxon>
        <taxon>Streptomycetaceae</taxon>
        <taxon>Streptomyces</taxon>
    </lineage>
</organism>
<feature type="domain" description="Histidine kinase/HSP90-like ATPase" evidence="2">
    <location>
        <begin position="1"/>
        <end position="104"/>
    </location>
</feature>
<dbReference type="CDD" id="cd16936">
    <property type="entry name" value="HATPase_RsbW-like"/>
    <property type="match status" value="1"/>
</dbReference>
<keyword evidence="4" id="KW-1185">Reference proteome</keyword>
<evidence type="ECO:0000313" key="3">
    <source>
        <dbReference type="EMBL" id="GAA2487668.1"/>
    </source>
</evidence>
<protein>
    <recommendedName>
        <fullName evidence="2">Histidine kinase/HSP90-like ATPase domain-containing protein</fullName>
    </recommendedName>
</protein>
<name>A0ABN3LRD5_9ACTN</name>
<dbReference type="SUPFAM" id="SSF55874">
    <property type="entry name" value="ATPase domain of HSP90 chaperone/DNA topoisomerase II/histidine kinase"/>
    <property type="match status" value="1"/>
</dbReference>
<dbReference type="Proteomes" id="UP001501358">
    <property type="component" value="Unassembled WGS sequence"/>
</dbReference>
<dbReference type="PANTHER" id="PTHR35526:SF3">
    <property type="entry name" value="ANTI-SIGMA-F FACTOR RSBW"/>
    <property type="match status" value="1"/>
</dbReference>
<accession>A0ABN3LRD5</accession>
<evidence type="ECO:0000313" key="4">
    <source>
        <dbReference type="Proteomes" id="UP001501358"/>
    </source>
</evidence>
<keyword evidence="1" id="KW-0723">Serine/threonine-protein kinase</keyword>
<evidence type="ECO:0000256" key="1">
    <source>
        <dbReference type="ARBA" id="ARBA00022527"/>
    </source>
</evidence>
<dbReference type="InterPro" id="IPR050267">
    <property type="entry name" value="Anti-sigma-factor_SerPK"/>
</dbReference>
<gene>
    <name evidence="3" type="ORF">GCM10010406_24780</name>
</gene>
<evidence type="ECO:0000259" key="2">
    <source>
        <dbReference type="Pfam" id="PF13581"/>
    </source>
</evidence>
<dbReference type="PANTHER" id="PTHR35526">
    <property type="entry name" value="ANTI-SIGMA-F FACTOR RSBW-RELATED"/>
    <property type="match status" value="1"/>
</dbReference>
<proteinExistence type="predicted"/>
<comment type="caution">
    <text evidence="3">The sequence shown here is derived from an EMBL/GenBank/DDBJ whole genome shotgun (WGS) entry which is preliminary data.</text>
</comment>
<dbReference type="EMBL" id="BAAATA010000011">
    <property type="protein sequence ID" value="GAA2487668.1"/>
    <property type="molecule type" value="Genomic_DNA"/>
</dbReference>
<keyword evidence="1" id="KW-0418">Kinase</keyword>
<dbReference type="Pfam" id="PF13581">
    <property type="entry name" value="HATPase_c_2"/>
    <property type="match status" value="1"/>
</dbReference>
<dbReference type="InterPro" id="IPR003594">
    <property type="entry name" value="HATPase_dom"/>
</dbReference>
<dbReference type="InterPro" id="IPR036890">
    <property type="entry name" value="HATPase_C_sf"/>
</dbReference>